<feature type="chain" id="PRO_5016314873" description="Lipoprotein" evidence="1">
    <location>
        <begin position="26"/>
        <end position="108"/>
    </location>
</feature>
<sequence>MRPLSSFGPVLGALTLALLLAACHAQPQHTLPDVSAVQAKLAFTCAYEQDRLPPLNPEAEQLFRYGRWLWRGNIVAPKATVYADTARYYRIAAAYGHYKANFNLQNLY</sequence>
<dbReference type="OrthoDB" id="6522601at2"/>
<evidence type="ECO:0000313" key="3">
    <source>
        <dbReference type="Proteomes" id="UP000248395"/>
    </source>
</evidence>
<proteinExistence type="predicted"/>
<evidence type="ECO:0000256" key="1">
    <source>
        <dbReference type="SAM" id="SignalP"/>
    </source>
</evidence>
<dbReference type="PROSITE" id="PS51257">
    <property type="entry name" value="PROKAR_LIPOPROTEIN"/>
    <property type="match status" value="1"/>
</dbReference>
<keyword evidence="1" id="KW-0732">Signal</keyword>
<dbReference type="AlphaFoldDB" id="A0A318JZU1"/>
<dbReference type="Proteomes" id="UP000248395">
    <property type="component" value="Unassembled WGS sequence"/>
</dbReference>
<comment type="caution">
    <text evidence="2">The sequence shown here is derived from an EMBL/GenBank/DDBJ whole genome shotgun (WGS) entry which is preliminary data.</text>
</comment>
<feature type="signal peptide" evidence="1">
    <location>
        <begin position="1"/>
        <end position="25"/>
    </location>
</feature>
<evidence type="ECO:0008006" key="4">
    <source>
        <dbReference type="Google" id="ProtNLM"/>
    </source>
</evidence>
<dbReference type="EMBL" id="QJKC01000001">
    <property type="protein sequence ID" value="PXX51294.1"/>
    <property type="molecule type" value="Genomic_DNA"/>
</dbReference>
<keyword evidence="3" id="KW-1185">Reference proteome</keyword>
<name>A0A318JZU1_9NEIS</name>
<gene>
    <name evidence="2" type="ORF">DFR38_101357</name>
</gene>
<dbReference type="RefSeq" id="WP_059287567.1">
    <property type="nucleotide sequence ID" value="NZ_LNQU01000269.1"/>
</dbReference>
<reference evidence="2 3" key="1">
    <citation type="submission" date="2018-05" db="EMBL/GenBank/DDBJ databases">
        <title>Genomic Encyclopedia of Type Strains, Phase IV (KMG-IV): sequencing the most valuable type-strain genomes for metagenomic binning, comparative biology and taxonomic classification.</title>
        <authorList>
            <person name="Goeker M."/>
        </authorList>
    </citation>
    <scope>NUCLEOTIDE SEQUENCE [LARGE SCALE GENOMIC DNA]</scope>
    <source>
        <strain evidence="2 3">DSM 25134</strain>
    </source>
</reference>
<accession>A0A318JZU1</accession>
<evidence type="ECO:0000313" key="2">
    <source>
        <dbReference type="EMBL" id="PXX51294.1"/>
    </source>
</evidence>
<organism evidence="2 3">
    <name type="scientific">Aquitalea magnusonii</name>
    <dbReference type="NCBI Taxonomy" id="332411"/>
    <lineage>
        <taxon>Bacteria</taxon>
        <taxon>Pseudomonadati</taxon>
        <taxon>Pseudomonadota</taxon>
        <taxon>Betaproteobacteria</taxon>
        <taxon>Neisseriales</taxon>
        <taxon>Chromobacteriaceae</taxon>
        <taxon>Aquitalea</taxon>
    </lineage>
</organism>
<protein>
    <recommendedName>
        <fullName evidence="4">Lipoprotein</fullName>
    </recommendedName>
</protein>